<keyword evidence="2 5" id="KW-0812">Transmembrane</keyword>
<sequence length="193" mass="22797">MFQIAAYFLGLIVMQMIRRPYERRVKSNRIVVARKTALEKFLLAQMAVGIVFIPLIYAFTSLLDFADYRLPSWTTWLGIGVSAAALWFFWRSHADLGRNWSPTLELREEHELITHGVYQYVRHPMYAAGMLWGAVQGLILHNWIAGWSPFLSLLILYFLRVSREEQMMLDQFGEAYQAYRQRTGRIFPRWRRS</sequence>
<dbReference type="EMBL" id="PVNE01000027">
    <property type="protein sequence ID" value="PRX39265.1"/>
    <property type="molecule type" value="Genomic_DNA"/>
</dbReference>
<accession>A0A2T0LBI0</accession>
<dbReference type="GO" id="GO:0004671">
    <property type="term" value="F:protein C-terminal S-isoprenylcysteine carboxyl O-methyltransferase activity"/>
    <property type="evidence" value="ECO:0007669"/>
    <property type="project" value="InterPro"/>
</dbReference>
<feature type="transmembrane region" description="Helical" evidence="5">
    <location>
        <begin position="42"/>
        <end position="63"/>
    </location>
</feature>
<keyword evidence="7" id="KW-1185">Reference proteome</keyword>
<dbReference type="InterPro" id="IPR007269">
    <property type="entry name" value="ICMT_MeTrfase"/>
</dbReference>
<dbReference type="Gene3D" id="1.20.120.1630">
    <property type="match status" value="1"/>
</dbReference>
<evidence type="ECO:0000256" key="1">
    <source>
        <dbReference type="ARBA" id="ARBA00004141"/>
    </source>
</evidence>
<feature type="transmembrane region" description="Helical" evidence="5">
    <location>
        <begin position="70"/>
        <end position="90"/>
    </location>
</feature>
<dbReference type="PANTHER" id="PTHR12714">
    <property type="entry name" value="PROTEIN-S ISOPRENYLCYSTEINE O-METHYLTRANSFERASE"/>
    <property type="match status" value="1"/>
</dbReference>
<dbReference type="InterPro" id="IPR054851">
    <property type="entry name" value="Isoprenylcys_mtase"/>
</dbReference>
<dbReference type="NCBIfam" id="NF040696">
    <property type="entry name" value="isopcys_mtase"/>
    <property type="match status" value="1"/>
</dbReference>
<evidence type="ECO:0000313" key="6">
    <source>
        <dbReference type="EMBL" id="PRX39265.1"/>
    </source>
</evidence>
<proteinExistence type="predicted"/>
<dbReference type="Proteomes" id="UP000237797">
    <property type="component" value="Unassembled WGS sequence"/>
</dbReference>
<evidence type="ECO:0000256" key="4">
    <source>
        <dbReference type="ARBA" id="ARBA00023136"/>
    </source>
</evidence>
<evidence type="ECO:0000256" key="3">
    <source>
        <dbReference type="ARBA" id="ARBA00022989"/>
    </source>
</evidence>
<evidence type="ECO:0000313" key="7">
    <source>
        <dbReference type="Proteomes" id="UP000237797"/>
    </source>
</evidence>
<keyword evidence="6" id="KW-0808">Transferase</keyword>
<dbReference type="PANTHER" id="PTHR12714:SF9">
    <property type="entry name" value="PROTEIN-S-ISOPRENYLCYSTEINE O-METHYLTRANSFERASE"/>
    <property type="match status" value="1"/>
</dbReference>
<keyword evidence="3 5" id="KW-1133">Transmembrane helix</keyword>
<evidence type="ECO:0000256" key="5">
    <source>
        <dbReference type="SAM" id="Phobius"/>
    </source>
</evidence>
<dbReference type="GO" id="GO:0016020">
    <property type="term" value="C:membrane"/>
    <property type="evidence" value="ECO:0007669"/>
    <property type="project" value="UniProtKB-SubCell"/>
</dbReference>
<protein>
    <submittedName>
        <fullName evidence="6">Protein-S-isoprenylcysteine O-methyltransferase Ste14</fullName>
    </submittedName>
</protein>
<comment type="subcellular location">
    <subcellularLocation>
        <location evidence="1">Membrane</location>
        <topology evidence="1">Multi-pass membrane protein</topology>
    </subcellularLocation>
</comment>
<dbReference type="Pfam" id="PF04140">
    <property type="entry name" value="ICMT"/>
    <property type="match status" value="1"/>
</dbReference>
<gene>
    <name evidence="6" type="ORF">CLV97_12748</name>
</gene>
<dbReference type="GO" id="GO:0032259">
    <property type="term" value="P:methylation"/>
    <property type="evidence" value="ECO:0007669"/>
    <property type="project" value="UniProtKB-KW"/>
</dbReference>
<keyword evidence="4 5" id="KW-0472">Membrane</keyword>
<dbReference type="AlphaFoldDB" id="A0A2T0LBI0"/>
<feature type="transmembrane region" description="Helical" evidence="5">
    <location>
        <begin position="140"/>
        <end position="159"/>
    </location>
</feature>
<comment type="caution">
    <text evidence="6">The sequence shown here is derived from an EMBL/GenBank/DDBJ whole genome shotgun (WGS) entry which is preliminary data.</text>
</comment>
<evidence type="ECO:0000256" key="2">
    <source>
        <dbReference type="ARBA" id="ARBA00022692"/>
    </source>
</evidence>
<name>A0A2T0LBI0_9BACL</name>
<reference evidence="6 7" key="1">
    <citation type="submission" date="2018-03" db="EMBL/GenBank/DDBJ databases">
        <title>Genomic Encyclopedia of Archaeal and Bacterial Type Strains, Phase II (KMG-II): from individual species to whole genera.</title>
        <authorList>
            <person name="Goeker M."/>
        </authorList>
    </citation>
    <scope>NUCLEOTIDE SEQUENCE [LARGE SCALE GENOMIC DNA]</scope>
    <source>
        <strain evidence="6 7">DSM 44946</strain>
    </source>
</reference>
<organism evidence="6 7">
    <name type="scientific">Planifilum fimeticola</name>
    <dbReference type="NCBI Taxonomy" id="201975"/>
    <lineage>
        <taxon>Bacteria</taxon>
        <taxon>Bacillati</taxon>
        <taxon>Bacillota</taxon>
        <taxon>Bacilli</taxon>
        <taxon>Bacillales</taxon>
        <taxon>Thermoactinomycetaceae</taxon>
        <taxon>Planifilum</taxon>
    </lineage>
</organism>
<keyword evidence="6" id="KW-0489">Methyltransferase</keyword>
<dbReference type="OrthoDB" id="5471300at2"/>
<dbReference type="RefSeq" id="WP_106346262.1">
    <property type="nucleotide sequence ID" value="NZ_PVNE01000027.1"/>
</dbReference>